<feature type="compositionally biased region" description="Low complexity" evidence="2">
    <location>
        <begin position="1089"/>
        <end position="1107"/>
    </location>
</feature>
<dbReference type="CTD" id="54897"/>
<dbReference type="EnsemblMetazoa" id="XM_030987367">
    <property type="protein sequence ID" value="XP_030843227"/>
    <property type="gene ID" value="LOC576335"/>
</dbReference>
<feature type="domain" description="C2H2-type" evidence="3">
    <location>
        <begin position="943"/>
        <end position="972"/>
    </location>
</feature>
<feature type="region of interest" description="Disordered" evidence="2">
    <location>
        <begin position="104"/>
        <end position="215"/>
    </location>
</feature>
<dbReference type="GeneID" id="576335"/>
<evidence type="ECO:0000256" key="1">
    <source>
        <dbReference type="PROSITE-ProRule" id="PRU00042"/>
    </source>
</evidence>
<feature type="region of interest" description="Disordered" evidence="2">
    <location>
        <begin position="644"/>
        <end position="672"/>
    </location>
</feature>
<feature type="compositionally biased region" description="Basic and acidic residues" evidence="2">
    <location>
        <begin position="707"/>
        <end position="718"/>
    </location>
</feature>
<reference evidence="5" key="1">
    <citation type="submission" date="2015-02" db="EMBL/GenBank/DDBJ databases">
        <title>Genome sequencing for Strongylocentrotus purpuratus.</title>
        <authorList>
            <person name="Murali S."/>
            <person name="Liu Y."/>
            <person name="Vee V."/>
            <person name="English A."/>
            <person name="Wang M."/>
            <person name="Skinner E."/>
            <person name="Han Y."/>
            <person name="Muzny D.M."/>
            <person name="Worley K.C."/>
            <person name="Gibbs R.A."/>
        </authorList>
    </citation>
    <scope>NUCLEOTIDE SEQUENCE</scope>
</reference>
<dbReference type="RefSeq" id="XP_030843227.1">
    <property type="nucleotide sequence ID" value="XM_030987367.1"/>
</dbReference>
<feature type="compositionally biased region" description="Basic and acidic residues" evidence="2">
    <location>
        <begin position="1113"/>
        <end position="1123"/>
    </location>
</feature>
<evidence type="ECO:0000313" key="4">
    <source>
        <dbReference type="EnsemblMetazoa" id="XP_030843227"/>
    </source>
</evidence>
<dbReference type="GO" id="GO:0045944">
    <property type="term" value="P:positive regulation of transcription by RNA polymerase II"/>
    <property type="evidence" value="ECO:0000318"/>
    <property type="project" value="GO_Central"/>
</dbReference>
<dbReference type="OMA" id="CHSACEL"/>
<dbReference type="PANTHER" id="PTHR12451:SF0">
    <property type="entry name" value="ZINC FINGER PROTEIN CASTOR HOMOLOG 1"/>
    <property type="match status" value="1"/>
</dbReference>
<feature type="region of interest" description="Disordered" evidence="2">
    <location>
        <begin position="1"/>
        <end position="40"/>
    </location>
</feature>
<feature type="compositionally biased region" description="Low complexity" evidence="2">
    <location>
        <begin position="187"/>
        <end position="200"/>
    </location>
</feature>
<accession>A0A7M7NXR6</accession>
<feature type="region of interest" description="Disordered" evidence="2">
    <location>
        <begin position="1758"/>
        <end position="1792"/>
    </location>
</feature>
<feature type="compositionally biased region" description="Basic and acidic residues" evidence="2">
    <location>
        <begin position="128"/>
        <end position="156"/>
    </location>
</feature>
<feature type="compositionally biased region" description="Low complexity" evidence="2">
    <location>
        <begin position="646"/>
        <end position="657"/>
    </location>
</feature>
<dbReference type="SMART" id="SM00355">
    <property type="entry name" value="ZnF_C2H2"/>
    <property type="match status" value="10"/>
</dbReference>
<dbReference type="GO" id="GO:0000977">
    <property type="term" value="F:RNA polymerase II transcription regulatory region sequence-specific DNA binding"/>
    <property type="evidence" value="ECO:0000318"/>
    <property type="project" value="GO_Central"/>
</dbReference>
<feature type="compositionally biased region" description="Acidic residues" evidence="2">
    <location>
        <begin position="164"/>
        <end position="186"/>
    </location>
</feature>
<evidence type="ECO:0000313" key="5">
    <source>
        <dbReference type="Proteomes" id="UP000007110"/>
    </source>
</evidence>
<sequence>MQNIPYTNATNHKANNGNKVGQDDPSASSKETEVAPYKVAGHELRTRNSCKVPIYDESGLSDEDVAGDKASYDPRAIMEYAERSWCNENGTEIEEGLETNGVVCDMEESGRAAQGPEGKPRRRRGRPSKTEPVKMVEERDERIAETQEFEEMRETCPPEQGDAVQEEEEEQEQVEYVEDLEPEEQGEPSQSSASPSSPMSTKMGKDGQIDPGAPYDMEGLEAVKAYATDTMKEFLGMYGYIEEGALARDEDLPIEHIRHILELQRRHAEKKRALARQHYQQQTQRIAPQAADRTEAEDEKVLGSDPRSSAFMKLSSEGGTEPKDPSILKESDHQRVAPSHAVLQQLAALHQQLRAEESALANNNGTASSHDLSDAPHQGQDQHRHHHRHHPLGRGGDDRDRARQDSPSSQQHAGLREHMESLREAAAAEGNMSELCAPPYPGVLAAHLEGKMTNSRMATGKTVKQLIEEQEFMRNLMELGDRPEAKRFSKYDYFIQKLEAGESISKDVPNLRVSKYDSYIRKLKAGQSINKIIGRKVSASQRIRDIISQQIQLKQGGGSGHEGEAGSKEGVDAEAIEAAILESEGLAQREFAAAASAAAAAAAAAASASDPQLHLDPQRSSNYEYFMSKFNKGEVVPRYSLGDGVASTSSNSSTSAISPPPGMDDSSIDDPRMERRDDFAGMDDYNVSYEPRDNILKKCLLETGRSDLDSEEGSEKGIKSGTLSTSSSPGLEGGAFNRYIARYDIARFGASQDCGRCSYQFKEHYHCLDKDCKFARFTRKEDVIRHYNWHKRRDNSLQHGFMRFSPSDDCRPYYPGCTLNMKNTHYHCMQNGCHKVYTSTSDVLTHENFHKKNFTLLSDGFQRFRATEDCGLPMCSFYGQKTTHFHCRRPGCDFVFKNKCDIEKHKTFHMKDDIYRKDGFRKFSKHEACKFDGCRYSNTLNHFHCIRNGCNFTFTAANQMHSHKRKHERRHRMMEYETGRHFMRSIRPKMKLPLPRVNPTYRSLHGGNSSQMAMGEKTLIMPPCPAIIFKSDPGAASIAERAALAGQSAALGASQTSPLAGQMMALPNHSASRPDVQAIQSSVITSAPSASGNTGSSLESSSSSGHGAFDPVRSYHQDTHRATPDSLSATSVITNTIAAAATTVEGHHSSDESGDERPMDLQMYDKYRYQQQVAAELDSNDEDRPTDLSMPDKSYSQVERMEDDEEDDELPSGFAKIAEMDNNKSKEGEDLNDSLNLPIASFISPPCQMAEMAGEGEEEGERLEREEEPRVSPITIKKEPRDGEMRQDQEAWQKYFRRYTANDHCHSACELLYKGHYHCVVEGCGEYFRSKEGVNKHTRYHLMSDEAEELDFHYYQHGQTCENTFKGCPFSPLAHYHCMWVSHSFSSVQLCSTLFNAVELETGNYCGEVVHTGSSLMKPHYEKHHQNPELESIRHSDTDKPAFVGAPIDQTQPPKVVLKDQTMKWFTAPPPAQANDNGYCKVDPGKCSKTECPLVGQKHFHCTRSECNFATESPDMLHDHKSNEKLIFDSFRQFSRKLDCRRPGCKYNLLHKHYHCMHQGCQFSFLQIQQMESHGRKHMRRIYGKFFNRPNNNSPTGPQQLVLPILPLNNHSPPGNMSSPPGALASPPSPYHMHPTMVSLASSSPLHQLATSSSPIAMMSHAMPINTPGSLQSMFLSPPPGSMPSLLAVPHSLSTPNGLIMGGPSPKPSHQFLVPIAPLDAEDPAPSTSNPMNNPPTGLQVLPNFQLGRWKIRQSSIISPPRISPPNPHKRPLTLVEEDPGAPSGYKRYKRGPLDSSMQERFERFERNVHCGENNCQFAMNTTHYHCRHTGCNYKFAGKTMMYKHAQHHDRVDSIIQDDFQRFKASVSCDRSDCEYTAKNTHFHCLRCPFICTDSGKVPIHRKQHAKTEAVSAAGFKQFTSSETCITADCKYSQKYSHFHCLRQGCMQAVIGMTQMDSHSRKHRL</sequence>
<feature type="region of interest" description="Disordered" evidence="2">
    <location>
        <begin position="1176"/>
        <end position="1209"/>
    </location>
</feature>
<feature type="compositionally biased region" description="Basic and acidic residues" evidence="2">
    <location>
        <begin position="395"/>
        <end position="404"/>
    </location>
</feature>
<feature type="compositionally biased region" description="Basic and acidic residues" evidence="2">
    <location>
        <begin position="320"/>
        <end position="335"/>
    </location>
</feature>
<keyword evidence="1" id="KW-0479">Metal-binding</keyword>
<feature type="compositionally biased region" description="Polar residues" evidence="2">
    <location>
        <begin position="1"/>
        <end position="29"/>
    </location>
</feature>
<feature type="domain" description="C2H2-type" evidence="3">
    <location>
        <begin position="1317"/>
        <end position="1346"/>
    </location>
</feature>
<reference evidence="4" key="2">
    <citation type="submission" date="2021-01" db="UniProtKB">
        <authorList>
            <consortium name="EnsemblMetazoa"/>
        </authorList>
    </citation>
    <scope>IDENTIFICATION</scope>
</reference>
<feature type="compositionally biased region" description="Basic residues" evidence="2">
    <location>
        <begin position="383"/>
        <end position="392"/>
    </location>
</feature>
<dbReference type="GO" id="GO:0005634">
    <property type="term" value="C:nucleus"/>
    <property type="evidence" value="ECO:0000318"/>
    <property type="project" value="GO_Central"/>
</dbReference>
<feature type="compositionally biased region" description="Polar residues" evidence="2">
    <location>
        <begin position="360"/>
        <end position="370"/>
    </location>
</feature>
<dbReference type="OrthoDB" id="10063916at2759"/>
<proteinExistence type="predicted"/>
<dbReference type="PROSITE" id="PS00028">
    <property type="entry name" value="ZINC_FINGER_C2H2_1"/>
    <property type="match status" value="7"/>
</dbReference>
<organism evidence="4 5">
    <name type="scientific">Strongylocentrotus purpuratus</name>
    <name type="common">Purple sea urchin</name>
    <dbReference type="NCBI Taxonomy" id="7668"/>
    <lineage>
        <taxon>Eukaryota</taxon>
        <taxon>Metazoa</taxon>
        <taxon>Echinodermata</taxon>
        <taxon>Eleutherozoa</taxon>
        <taxon>Echinozoa</taxon>
        <taxon>Echinoidea</taxon>
        <taxon>Euechinoidea</taxon>
        <taxon>Echinacea</taxon>
        <taxon>Camarodonta</taxon>
        <taxon>Echinidea</taxon>
        <taxon>Strongylocentrotidae</taxon>
        <taxon>Strongylocentrotus</taxon>
    </lineage>
</organism>
<evidence type="ECO:0000259" key="3">
    <source>
        <dbReference type="PROSITE" id="PS50157"/>
    </source>
</evidence>
<feature type="compositionally biased region" description="Low complexity" evidence="2">
    <location>
        <begin position="719"/>
        <end position="729"/>
    </location>
</feature>
<dbReference type="PANTHER" id="PTHR12451">
    <property type="entry name" value="TRANSCRIPTION FACTOR CASTOR PROTEIN MING -RELATED"/>
    <property type="match status" value="1"/>
</dbReference>
<dbReference type="InterPro" id="IPR040373">
    <property type="entry name" value="CASZ1"/>
</dbReference>
<feature type="region of interest" description="Disordered" evidence="2">
    <location>
        <begin position="1086"/>
        <end position="1128"/>
    </location>
</feature>
<keyword evidence="5" id="KW-1185">Reference proteome</keyword>
<dbReference type="Proteomes" id="UP000007110">
    <property type="component" value="Unassembled WGS sequence"/>
</dbReference>
<keyword evidence="1" id="KW-0862">Zinc</keyword>
<dbReference type="GO" id="GO:0008270">
    <property type="term" value="F:zinc ion binding"/>
    <property type="evidence" value="ECO:0007669"/>
    <property type="project" value="UniProtKB-KW"/>
</dbReference>
<dbReference type="KEGG" id="spu:576335"/>
<dbReference type="InParanoid" id="A0A7M7NXR6"/>
<dbReference type="InterPro" id="IPR013087">
    <property type="entry name" value="Znf_C2H2_type"/>
</dbReference>
<dbReference type="PROSITE" id="PS50157">
    <property type="entry name" value="ZINC_FINGER_C2H2_2"/>
    <property type="match status" value="2"/>
</dbReference>
<dbReference type="GO" id="GO:0045664">
    <property type="term" value="P:regulation of neuron differentiation"/>
    <property type="evidence" value="ECO:0000318"/>
    <property type="project" value="GO_Central"/>
</dbReference>
<evidence type="ECO:0000256" key="2">
    <source>
        <dbReference type="SAM" id="MobiDB-lite"/>
    </source>
</evidence>
<dbReference type="GO" id="GO:0000981">
    <property type="term" value="F:DNA-binding transcription factor activity, RNA polymerase II-specific"/>
    <property type="evidence" value="ECO:0000318"/>
    <property type="project" value="GO_Central"/>
</dbReference>
<feature type="region of interest" description="Disordered" evidence="2">
    <location>
        <begin position="360"/>
        <end position="416"/>
    </location>
</feature>
<name>A0A7M7NXR6_STRPU</name>
<feature type="region of interest" description="Disordered" evidence="2">
    <location>
        <begin position="707"/>
        <end position="729"/>
    </location>
</feature>
<feature type="region of interest" description="Disordered" evidence="2">
    <location>
        <begin position="280"/>
        <end position="337"/>
    </location>
</feature>
<protein>
    <recommendedName>
        <fullName evidence="3">C2H2-type domain-containing protein</fullName>
    </recommendedName>
</protein>
<keyword evidence="1" id="KW-0863">Zinc-finger</keyword>